<comment type="caution">
    <text evidence="1">The sequence shown here is derived from an EMBL/GenBank/DDBJ whole genome shotgun (WGS) entry which is preliminary data.</text>
</comment>
<dbReference type="EMBL" id="CCWP01000038">
    <property type="protein sequence ID" value="CEF04395.1"/>
    <property type="molecule type" value="Genomic_DNA"/>
</dbReference>
<protein>
    <submittedName>
        <fullName evidence="1">Uncharacterized protein</fullName>
    </submittedName>
</protein>
<evidence type="ECO:0000313" key="1">
    <source>
        <dbReference type="EMBL" id="CEF04395.1"/>
    </source>
</evidence>
<sequence>MPTSTWSKSSSMPPPALFLPSHCTSTTPNFEVSIGLDGMLGGVTSDATKATTTFDQSPNLSEYVGTALTRNS</sequence>
<accession>A0ABP1X7R9</accession>
<keyword evidence="2" id="KW-1185">Reference proteome</keyword>
<evidence type="ECO:0000313" key="2">
    <source>
        <dbReference type="Proteomes" id="UP000043107"/>
    </source>
</evidence>
<name>A0ABP1X7R9_BIFLI</name>
<gene>
    <name evidence="1" type="ORF">BLIC_c02003</name>
</gene>
<reference evidence="1 2" key="1">
    <citation type="submission" date="2014-09" db="EMBL/GenBank/DDBJ databases">
        <authorList>
            <person name="Bertelli C."/>
        </authorList>
    </citation>
    <scope>NUCLEOTIDE SEQUENCE [LARGE SCALE GENOMIC DNA]</scope>
    <source>
        <strain evidence="1 2">BIC1401111250</strain>
    </source>
</reference>
<dbReference type="Proteomes" id="UP000043107">
    <property type="component" value="Unassembled WGS sequence"/>
</dbReference>
<organism evidence="1 2">
    <name type="scientific">Bifidobacterium longum subsp. infantis</name>
    <dbReference type="NCBI Taxonomy" id="1682"/>
    <lineage>
        <taxon>Bacteria</taxon>
        <taxon>Bacillati</taxon>
        <taxon>Actinomycetota</taxon>
        <taxon>Actinomycetes</taxon>
        <taxon>Bifidobacteriales</taxon>
        <taxon>Bifidobacteriaceae</taxon>
        <taxon>Bifidobacterium</taxon>
    </lineage>
</organism>
<proteinExistence type="predicted"/>